<dbReference type="AlphaFoldDB" id="A0AAQ4PNA2"/>
<protein>
    <recommendedName>
        <fullName evidence="11">Cytochrome c oxidase subunit NDUFA4</fullName>
    </recommendedName>
</protein>
<evidence type="ECO:0000313" key="13">
    <source>
        <dbReference type="Ensembl" id="ENSGACP00000040314.1"/>
    </source>
</evidence>
<evidence type="ECO:0000256" key="8">
    <source>
        <dbReference type="ARBA" id="ARBA00023128"/>
    </source>
</evidence>
<evidence type="ECO:0000256" key="1">
    <source>
        <dbReference type="ARBA" id="ARBA00004434"/>
    </source>
</evidence>
<keyword evidence="3" id="KW-0679">Respiratory chain</keyword>
<evidence type="ECO:0000256" key="2">
    <source>
        <dbReference type="ARBA" id="ARBA00022448"/>
    </source>
</evidence>
<reference evidence="13 14" key="1">
    <citation type="journal article" date="2021" name="G3 (Bethesda)">
        <title>Improved contiguity of the threespine stickleback genome using long-read sequencing.</title>
        <authorList>
            <person name="Nath S."/>
            <person name="Shaw D.E."/>
            <person name="White M.A."/>
        </authorList>
    </citation>
    <scope>NUCLEOTIDE SEQUENCE [LARGE SCALE GENOMIC DNA]</scope>
    <source>
        <strain evidence="13 14">Lake Benthic</strain>
    </source>
</reference>
<keyword evidence="2" id="KW-0813">Transport</keyword>
<evidence type="ECO:0000256" key="9">
    <source>
        <dbReference type="ARBA" id="ARBA00023136"/>
    </source>
</evidence>
<dbReference type="GeneTree" id="ENSGT00940000154268"/>
<keyword evidence="6" id="KW-0249">Electron transport</keyword>
<keyword evidence="4 12" id="KW-0812">Transmembrane</keyword>
<accession>A0AAQ4PNA2</accession>
<evidence type="ECO:0000256" key="7">
    <source>
        <dbReference type="ARBA" id="ARBA00022989"/>
    </source>
</evidence>
<dbReference type="Pfam" id="PF06522">
    <property type="entry name" value="B12D"/>
    <property type="match status" value="1"/>
</dbReference>
<organism evidence="13 14">
    <name type="scientific">Gasterosteus aculeatus aculeatus</name>
    <name type="common">three-spined stickleback</name>
    <dbReference type="NCBI Taxonomy" id="481459"/>
    <lineage>
        <taxon>Eukaryota</taxon>
        <taxon>Metazoa</taxon>
        <taxon>Chordata</taxon>
        <taxon>Craniata</taxon>
        <taxon>Vertebrata</taxon>
        <taxon>Euteleostomi</taxon>
        <taxon>Actinopterygii</taxon>
        <taxon>Neopterygii</taxon>
        <taxon>Teleostei</taxon>
        <taxon>Neoteleostei</taxon>
        <taxon>Acanthomorphata</taxon>
        <taxon>Eupercaria</taxon>
        <taxon>Perciformes</taxon>
        <taxon>Cottioidei</taxon>
        <taxon>Gasterosteales</taxon>
        <taxon>Gasterosteidae</taxon>
        <taxon>Gasterosteus</taxon>
    </lineage>
</organism>
<comment type="subcellular location">
    <subcellularLocation>
        <location evidence="1">Mitochondrion inner membrane</location>
        <topology evidence="1">Single-pass membrane protein</topology>
    </subcellularLocation>
</comment>
<evidence type="ECO:0000256" key="12">
    <source>
        <dbReference type="SAM" id="Phobius"/>
    </source>
</evidence>
<keyword evidence="9 12" id="KW-0472">Membrane</keyword>
<evidence type="ECO:0000256" key="6">
    <source>
        <dbReference type="ARBA" id="ARBA00022982"/>
    </source>
</evidence>
<dbReference type="PANTHER" id="PTHR14256">
    <property type="entry name" value="NADH-UBIQUINONE OXIDOREDUCTASE MLRQ SUBUNIT"/>
    <property type="match status" value="1"/>
</dbReference>
<sequence>MTQPVLAVTKETAAITCYLRHVTDIHESNGILIPLFIICWHFNHHKTIQQMRKISFRTVSGSVTEPFHIRTTVTGGKMLAVMRRQLKSHPALIPLLFFIGGGAAMSMMYLARLAIRNPDVSWDRKNNPEPWNKLAPTHQYKFYAVNVDYSKLKKEGPDF</sequence>
<reference evidence="13" key="3">
    <citation type="submission" date="2025-09" db="UniProtKB">
        <authorList>
            <consortium name="Ensembl"/>
        </authorList>
    </citation>
    <scope>IDENTIFICATION</scope>
</reference>
<evidence type="ECO:0000256" key="5">
    <source>
        <dbReference type="ARBA" id="ARBA00022792"/>
    </source>
</evidence>
<evidence type="ECO:0000256" key="4">
    <source>
        <dbReference type="ARBA" id="ARBA00022692"/>
    </source>
</evidence>
<reference evidence="13" key="2">
    <citation type="submission" date="2025-08" db="UniProtKB">
        <authorList>
            <consortium name="Ensembl"/>
        </authorList>
    </citation>
    <scope>IDENTIFICATION</scope>
</reference>
<keyword evidence="5" id="KW-0999">Mitochondrion inner membrane</keyword>
<proteinExistence type="inferred from homology"/>
<evidence type="ECO:0000256" key="10">
    <source>
        <dbReference type="ARBA" id="ARBA00038186"/>
    </source>
</evidence>
<feature type="transmembrane region" description="Helical" evidence="12">
    <location>
        <begin position="91"/>
        <end position="111"/>
    </location>
</feature>
<evidence type="ECO:0000256" key="3">
    <source>
        <dbReference type="ARBA" id="ARBA00022660"/>
    </source>
</evidence>
<keyword evidence="14" id="KW-1185">Reference proteome</keyword>
<name>A0AAQ4PNA2_GASAC</name>
<dbReference type="InterPro" id="IPR010530">
    <property type="entry name" value="B12D"/>
</dbReference>
<comment type="similarity">
    <text evidence="10">Belongs to the complex IV NDUFA4 subunit family.</text>
</comment>
<keyword evidence="7 12" id="KW-1133">Transmembrane helix</keyword>
<dbReference type="GO" id="GO:0005743">
    <property type="term" value="C:mitochondrial inner membrane"/>
    <property type="evidence" value="ECO:0007669"/>
    <property type="project" value="UniProtKB-SubCell"/>
</dbReference>
<keyword evidence="8" id="KW-0496">Mitochondrion</keyword>
<dbReference type="Ensembl" id="ENSGACT00000040971.1">
    <property type="protein sequence ID" value="ENSGACP00000040314.1"/>
    <property type="gene ID" value="ENSGACG00000009661.2"/>
</dbReference>
<evidence type="ECO:0000256" key="11">
    <source>
        <dbReference type="ARBA" id="ARBA00041121"/>
    </source>
</evidence>
<dbReference type="Proteomes" id="UP000007635">
    <property type="component" value="Chromosome XI"/>
</dbReference>
<dbReference type="PANTHER" id="PTHR14256:SF4">
    <property type="entry name" value="CYTOCHROME C OXIDASE SUBUNIT NDUFA4"/>
    <property type="match status" value="1"/>
</dbReference>
<evidence type="ECO:0000313" key="14">
    <source>
        <dbReference type="Proteomes" id="UP000007635"/>
    </source>
</evidence>